<dbReference type="AlphaFoldDB" id="A0A5D2P835"/>
<dbReference type="Proteomes" id="UP000322667">
    <property type="component" value="Chromosome A09"/>
</dbReference>
<reference evidence="2 3" key="1">
    <citation type="submission" date="2019-07" db="EMBL/GenBank/DDBJ databases">
        <title>WGS assembly of Gossypium tomentosum.</title>
        <authorList>
            <person name="Chen Z.J."/>
            <person name="Sreedasyam A."/>
            <person name="Ando A."/>
            <person name="Song Q."/>
            <person name="De L."/>
            <person name="Hulse-Kemp A."/>
            <person name="Ding M."/>
            <person name="Ye W."/>
            <person name="Kirkbride R."/>
            <person name="Jenkins J."/>
            <person name="Plott C."/>
            <person name="Lovell J."/>
            <person name="Lin Y.-M."/>
            <person name="Vaughn R."/>
            <person name="Liu B."/>
            <person name="Li W."/>
            <person name="Simpson S."/>
            <person name="Scheffler B."/>
            <person name="Saski C."/>
            <person name="Grover C."/>
            <person name="Hu G."/>
            <person name="Conover J."/>
            <person name="Carlson J."/>
            <person name="Shu S."/>
            <person name="Boston L."/>
            <person name="Williams M."/>
            <person name="Peterson D."/>
            <person name="Mcgee K."/>
            <person name="Jones D."/>
            <person name="Wendel J."/>
            <person name="Stelly D."/>
            <person name="Grimwood J."/>
            <person name="Schmutz J."/>
        </authorList>
    </citation>
    <scope>NUCLEOTIDE SEQUENCE [LARGE SCALE GENOMIC DNA]</scope>
    <source>
        <strain evidence="2">7179.01</strain>
    </source>
</reference>
<feature type="region of interest" description="Disordered" evidence="1">
    <location>
        <begin position="1"/>
        <end position="54"/>
    </location>
</feature>
<keyword evidence="3" id="KW-1185">Reference proteome</keyword>
<proteinExistence type="predicted"/>
<feature type="compositionally biased region" description="Basic residues" evidence="1">
    <location>
        <begin position="1"/>
        <end position="17"/>
    </location>
</feature>
<dbReference type="EMBL" id="CM017618">
    <property type="protein sequence ID" value="TYI12033.1"/>
    <property type="molecule type" value="Genomic_DNA"/>
</dbReference>
<evidence type="ECO:0000313" key="2">
    <source>
        <dbReference type="EMBL" id="TYI12033.1"/>
    </source>
</evidence>
<feature type="region of interest" description="Disordered" evidence="1">
    <location>
        <begin position="256"/>
        <end position="275"/>
    </location>
</feature>
<sequence length="436" mass="48917">MEEEKKKKRNKKKKNKQGKATEEDVDQIQNNNVSNGQSSGNALDLDTHQPNGALPSSAEEMIKELQKENELHVQKEATLQERIQHLQHENESHLQKKALLEETINRLRNEFDSLLKKEASLEATIQQLQYERESHVQKVAGLGINIVGLQNEKEFWFQEKASLEEKISQLRDEKAGLHLKGATLEENVRQLEKEKESWIMTQSSTKEAISSLNRDITRLKMQVVELEESRNKLLQENQQLNENISSMQLHIQNLERNSTSNSQSEDVEKQASGNEDLKSQIEAANVFVDKLMMENAELVEKVNVLYAMLEQQSKAAEHSKVIETTNSVPRSLENGSILVPKLDSLVASPITNGKIEGENVDGQPGAPLPHNVESEDSGEIVQIPLDDTDVRVLESQATGTEENAVPLTDAPLIGAPFRLISFVARYVSGADLVNNT</sequence>
<feature type="compositionally biased region" description="Low complexity" evidence="1">
    <location>
        <begin position="29"/>
        <end position="41"/>
    </location>
</feature>
<feature type="region of interest" description="Disordered" evidence="1">
    <location>
        <begin position="357"/>
        <end position="376"/>
    </location>
</feature>
<protein>
    <submittedName>
        <fullName evidence="2">Uncharacterized protein</fullName>
    </submittedName>
</protein>
<evidence type="ECO:0000256" key="1">
    <source>
        <dbReference type="SAM" id="MobiDB-lite"/>
    </source>
</evidence>
<organism evidence="2 3">
    <name type="scientific">Gossypium tomentosum</name>
    <name type="common">Hawaiian cotton</name>
    <name type="synonym">Gossypium sandvicense</name>
    <dbReference type="NCBI Taxonomy" id="34277"/>
    <lineage>
        <taxon>Eukaryota</taxon>
        <taxon>Viridiplantae</taxon>
        <taxon>Streptophyta</taxon>
        <taxon>Embryophyta</taxon>
        <taxon>Tracheophyta</taxon>
        <taxon>Spermatophyta</taxon>
        <taxon>Magnoliopsida</taxon>
        <taxon>eudicotyledons</taxon>
        <taxon>Gunneridae</taxon>
        <taxon>Pentapetalae</taxon>
        <taxon>rosids</taxon>
        <taxon>malvids</taxon>
        <taxon>Malvales</taxon>
        <taxon>Malvaceae</taxon>
        <taxon>Malvoideae</taxon>
        <taxon>Gossypium</taxon>
    </lineage>
</organism>
<name>A0A5D2P835_GOSTO</name>
<evidence type="ECO:0000313" key="3">
    <source>
        <dbReference type="Proteomes" id="UP000322667"/>
    </source>
</evidence>
<gene>
    <name evidence="2" type="ORF">ES332_A09G248300v1</name>
</gene>
<accession>A0A5D2P835</accession>